<dbReference type="AlphaFoldDB" id="A0A381XSD0"/>
<accession>A0A381XSD0</accession>
<gene>
    <name evidence="1" type="ORF">METZ01_LOCUS120165</name>
</gene>
<evidence type="ECO:0000313" key="1">
    <source>
        <dbReference type="EMBL" id="SVA67311.1"/>
    </source>
</evidence>
<organism evidence="1">
    <name type="scientific">marine metagenome</name>
    <dbReference type="NCBI Taxonomy" id="408172"/>
    <lineage>
        <taxon>unclassified sequences</taxon>
        <taxon>metagenomes</taxon>
        <taxon>ecological metagenomes</taxon>
    </lineage>
</organism>
<dbReference type="EMBL" id="UINC01016099">
    <property type="protein sequence ID" value="SVA67311.1"/>
    <property type="molecule type" value="Genomic_DNA"/>
</dbReference>
<protein>
    <submittedName>
        <fullName evidence="1">Uncharacterized protein</fullName>
    </submittedName>
</protein>
<sequence>MLYSNDQNISGSISTSISFAGIQFRVIENGVSDNRYIWIHGDEQTAKMALEDHIKSYPGKAFFIDCSEREVPFGPTKVDPNRIFSREGAIAALRKFKPGWNKTVLKAALDNLDYERDYFLVELFPENEGLLIALHNNFRGYNVKKELDNSRFSSIKRGQNPRDFIICTEESDYRKLEMGPYNVVLQDELPNKDDGSLSWAALKSNIRYINIETRLGWLSKQQKMLRFIEGMLN</sequence>
<name>A0A381XSD0_9ZZZZ</name>
<reference evidence="1" key="1">
    <citation type="submission" date="2018-05" db="EMBL/GenBank/DDBJ databases">
        <authorList>
            <person name="Lanie J.A."/>
            <person name="Ng W.-L."/>
            <person name="Kazmierczak K.M."/>
            <person name="Andrzejewski T.M."/>
            <person name="Davidsen T.M."/>
            <person name="Wayne K.J."/>
            <person name="Tettelin H."/>
            <person name="Glass J.I."/>
            <person name="Rusch D."/>
            <person name="Podicherti R."/>
            <person name="Tsui H.-C.T."/>
            <person name="Winkler M.E."/>
        </authorList>
    </citation>
    <scope>NUCLEOTIDE SEQUENCE</scope>
</reference>
<proteinExistence type="predicted"/>